<keyword evidence="3" id="KW-1185">Reference proteome</keyword>
<protein>
    <submittedName>
        <fullName evidence="4">Uncharacterized protein LOC108673749</fullName>
    </submittedName>
</protein>
<dbReference type="KEGG" id="hazt:108673749"/>
<sequence>MSRTFERLMSVVLALLASTSLSTSLPTSLPTTLELSAIVAPHTYQQQKLLLLQQKIRQQENQSPETGVKTTKSWVLGPDSDAENFEIDSRNVDSETQNFDVESSSPETDSQNRENESPTQTESRNPENDSRNPEIFESSNGTKAGKKPNVETEAKLKSGYSKVTRQSPTAGEDTNIIVSPPTTASDSSAAKSMDLIREIERQILEDDEADDAEAKGE</sequence>
<dbReference type="AlphaFoldDB" id="A0A8B7NTM3"/>
<feature type="compositionally biased region" description="Polar residues" evidence="1">
    <location>
        <begin position="94"/>
        <end position="109"/>
    </location>
</feature>
<dbReference type="Proteomes" id="UP000694843">
    <property type="component" value="Unplaced"/>
</dbReference>
<feature type="chain" id="PRO_5034372215" evidence="2">
    <location>
        <begin position="25"/>
        <end position="217"/>
    </location>
</feature>
<feature type="compositionally biased region" description="Low complexity" evidence="1">
    <location>
        <begin position="179"/>
        <end position="190"/>
    </location>
</feature>
<dbReference type="RefSeq" id="XP_018017114.1">
    <property type="nucleotide sequence ID" value="XM_018161625.1"/>
</dbReference>
<dbReference type="GeneID" id="108673749"/>
<proteinExistence type="predicted"/>
<evidence type="ECO:0000313" key="4">
    <source>
        <dbReference type="RefSeq" id="XP_018017114.1"/>
    </source>
</evidence>
<evidence type="ECO:0000256" key="2">
    <source>
        <dbReference type="SAM" id="SignalP"/>
    </source>
</evidence>
<evidence type="ECO:0000256" key="1">
    <source>
        <dbReference type="SAM" id="MobiDB-lite"/>
    </source>
</evidence>
<accession>A0A8B7NTM3</accession>
<feature type="region of interest" description="Disordered" evidence="1">
    <location>
        <begin position="59"/>
        <end position="190"/>
    </location>
</feature>
<evidence type="ECO:0000313" key="3">
    <source>
        <dbReference type="Proteomes" id="UP000694843"/>
    </source>
</evidence>
<organism evidence="3 4">
    <name type="scientific">Hyalella azteca</name>
    <name type="common">Amphipod</name>
    <dbReference type="NCBI Taxonomy" id="294128"/>
    <lineage>
        <taxon>Eukaryota</taxon>
        <taxon>Metazoa</taxon>
        <taxon>Ecdysozoa</taxon>
        <taxon>Arthropoda</taxon>
        <taxon>Crustacea</taxon>
        <taxon>Multicrustacea</taxon>
        <taxon>Malacostraca</taxon>
        <taxon>Eumalacostraca</taxon>
        <taxon>Peracarida</taxon>
        <taxon>Amphipoda</taxon>
        <taxon>Senticaudata</taxon>
        <taxon>Talitrida</taxon>
        <taxon>Talitroidea</taxon>
        <taxon>Hyalellidae</taxon>
        <taxon>Hyalella</taxon>
    </lineage>
</organism>
<feature type="compositionally biased region" description="Polar residues" evidence="1">
    <location>
        <begin position="60"/>
        <end position="73"/>
    </location>
</feature>
<keyword evidence="2" id="KW-0732">Signal</keyword>
<feature type="signal peptide" evidence="2">
    <location>
        <begin position="1"/>
        <end position="24"/>
    </location>
</feature>
<reference evidence="4" key="1">
    <citation type="submission" date="2025-08" db="UniProtKB">
        <authorList>
            <consortium name="RefSeq"/>
        </authorList>
    </citation>
    <scope>IDENTIFICATION</scope>
    <source>
        <tissue evidence="4">Whole organism</tissue>
    </source>
</reference>
<name>A0A8B7NTM3_HYAAZ</name>
<gene>
    <name evidence="4" type="primary">LOC108673749</name>
</gene>
<feature type="compositionally biased region" description="Basic and acidic residues" evidence="1">
    <location>
        <begin position="124"/>
        <end position="134"/>
    </location>
</feature>